<sequence>MASSYHPTPLHPPPRLAVDVGCGTGIWTMEMAAEIPSCHWYGIDMCDVQPPTYIAPNATFELQDFRQGLGYQDETIDYVHQQGLTLSLPVKDWIQLLHEYRRILRKGGWVEIVETDWRLLRTGPYGDRINEWVRAAARYRHIDVRRCRAIPEMLDDLGFTDSQRTTISLPMGTWGQRIGEMAMDNLIETLEALQPWILAAGCCNESSWNEVLDGWKDECSSHQTFLNAKVYWAKKGRSKSEGSKSGGSKSSGSKSGSSISSPTSSADLSV</sequence>
<keyword evidence="2" id="KW-0489">Methyltransferase</keyword>
<dbReference type="AlphaFoldDB" id="A0A4P9Y5Z2"/>
<dbReference type="Pfam" id="PF13489">
    <property type="entry name" value="Methyltransf_23"/>
    <property type="match status" value="1"/>
</dbReference>
<reference evidence="3" key="1">
    <citation type="journal article" date="2018" name="Nat. Microbiol.">
        <title>Leveraging single-cell genomics to expand the fungal tree of life.</title>
        <authorList>
            <person name="Ahrendt S.R."/>
            <person name="Quandt C.A."/>
            <person name="Ciobanu D."/>
            <person name="Clum A."/>
            <person name="Salamov A."/>
            <person name="Andreopoulos B."/>
            <person name="Cheng J.F."/>
            <person name="Woyke T."/>
            <person name="Pelin A."/>
            <person name="Henrissat B."/>
            <person name="Reynolds N.K."/>
            <person name="Benny G.L."/>
            <person name="Smith M.E."/>
            <person name="James T.Y."/>
            <person name="Grigoriev I.V."/>
        </authorList>
    </citation>
    <scope>NUCLEOTIDE SEQUENCE [LARGE SCALE GENOMIC DNA]</scope>
</reference>
<evidence type="ECO:0000313" key="3">
    <source>
        <dbReference type="Proteomes" id="UP000267251"/>
    </source>
</evidence>
<dbReference type="GO" id="GO:0008168">
    <property type="term" value="F:methyltransferase activity"/>
    <property type="evidence" value="ECO:0007669"/>
    <property type="project" value="UniProtKB-KW"/>
</dbReference>
<keyword evidence="2" id="KW-0808">Transferase</keyword>
<organism evidence="2 3">
    <name type="scientific">Piptocephalis cylindrospora</name>
    <dbReference type="NCBI Taxonomy" id="1907219"/>
    <lineage>
        <taxon>Eukaryota</taxon>
        <taxon>Fungi</taxon>
        <taxon>Fungi incertae sedis</taxon>
        <taxon>Zoopagomycota</taxon>
        <taxon>Zoopagomycotina</taxon>
        <taxon>Zoopagomycetes</taxon>
        <taxon>Zoopagales</taxon>
        <taxon>Piptocephalidaceae</taxon>
        <taxon>Piptocephalis</taxon>
    </lineage>
</organism>
<protein>
    <submittedName>
        <fullName evidence="2">S-adenosyl-L-methionine-dependent methyltransferase</fullName>
    </submittedName>
</protein>
<dbReference type="PANTHER" id="PTHR43591">
    <property type="entry name" value="METHYLTRANSFERASE"/>
    <property type="match status" value="1"/>
</dbReference>
<dbReference type="OrthoDB" id="2013972at2759"/>
<dbReference type="CDD" id="cd02440">
    <property type="entry name" value="AdoMet_MTases"/>
    <property type="match status" value="1"/>
</dbReference>
<dbReference type="GO" id="GO:0032259">
    <property type="term" value="P:methylation"/>
    <property type="evidence" value="ECO:0007669"/>
    <property type="project" value="UniProtKB-KW"/>
</dbReference>
<feature type="compositionally biased region" description="Low complexity" evidence="1">
    <location>
        <begin position="246"/>
        <end position="270"/>
    </location>
</feature>
<dbReference type="InterPro" id="IPR029063">
    <property type="entry name" value="SAM-dependent_MTases_sf"/>
</dbReference>
<proteinExistence type="predicted"/>
<feature type="region of interest" description="Disordered" evidence="1">
    <location>
        <begin position="235"/>
        <end position="270"/>
    </location>
</feature>
<evidence type="ECO:0000256" key="1">
    <source>
        <dbReference type="SAM" id="MobiDB-lite"/>
    </source>
</evidence>
<dbReference type="PANTHER" id="PTHR43591:SF105">
    <property type="entry name" value="METHYLTRANSFERASE DOMAIN-CONTAINING PROTEIN-RELATED"/>
    <property type="match status" value="1"/>
</dbReference>
<dbReference type="EMBL" id="KZ987830">
    <property type="protein sequence ID" value="RKP14476.1"/>
    <property type="molecule type" value="Genomic_DNA"/>
</dbReference>
<keyword evidence="3" id="KW-1185">Reference proteome</keyword>
<dbReference type="Proteomes" id="UP000267251">
    <property type="component" value="Unassembled WGS sequence"/>
</dbReference>
<dbReference type="SUPFAM" id="SSF53335">
    <property type="entry name" value="S-adenosyl-L-methionine-dependent methyltransferases"/>
    <property type="match status" value="1"/>
</dbReference>
<accession>A0A4P9Y5Z2</accession>
<evidence type="ECO:0000313" key="2">
    <source>
        <dbReference type="EMBL" id="RKP14476.1"/>
    </source>
</evidence>
<name>A0A4P9Y5Z2_9FUNG</name>
<gene>
    <name evidence="2" type="ORF">BJ684DRAFT_8527</name>
</gene>
<dbReference type="Gene3D" id="3.40.50.150">
    <property type="entry name" value="Vaccinia Virus protein VP39"/>
    <property type="match status" value="1"/>
</dbReference>